<comment type="pathway">
    <text evidence="2">Glycan biosynthesis; starch biosynthesis.</text>
</comment>
<dbReference type="GO" id="GO:0030246">
    <property type="term" value="F:carbohydrate binding"/>
    <property type="evidence" value="ECO:0007669"/>
    <property type="project" value="EnsemblPlants"/>
</dbReference>
<dbReference type="SUPFAM" id="SSF53756">
    <property type="entry name" value="UDP-Glycosyltransferase/glycogen phosphorylase"/>
    <property type="match status" value="1"/>
</dbReference>
<dbReference type="PANTHER" id="PTHR46083">
    <property type="match status" value="1"/>
</dbReference>
<dbReference type="EC" id="2.4.1.21" evidence="3"/>
<dbReference type="UniPathway" id="UPA00152"/>
<evidence type="ECO:0000313" key="8">
    <source>
        <dbReference type="EMBL" id="ONK79620.1"/>
    </source>
</evidence>
<evidence type="ECO:0000256" key="5">
    <source>
        <dbReference type="ARBA" id="ARBA00022679"/>
    </source>
</evidence>
<dbReference type="EMBL" id="CM007381">
    <property type="protein sequence ID" value="ONK79620.1"/>
    <property type="molecule type" value="Genomic_DNA"/>
</dbReference>
<comment type="catalytic activity">
    <reaction evidence="1">
        <text>[(1-&gt;4)-alpha-D-glucosyl](n) + ADP-alpha-D-glucose = [(1-&gt;4)-alpha-D-glucosyl](n+1) + ADP + H(+)</text>
        <dbReference type="Rhea" id="RHEA:18189"/>
        <dbReference type="Rhea" id="RHEA-COMP:9584"/>
        <dbReference type="Rhea" id="RHEA-COMP:9587"/>
        <dbReference type="ChEBI" id="CHEBI:15378"/>
        <dbReference type="ChEBI" id="CHEBI:15444"/>
        <dbReference type="ChEBI" id="CHEBI:57498"/>
        <dbReference type="ChEBI" id="CHEBI:456216"/>
        <dbReference type="EC" id="2.4.1.21"/>
    </reaction>
</comment>
<feature type="domain" description="Starch synthase catalytic" evidence="7">
    <location>
        <begin position="191"/>
        <end position="430"/>
    </location>
</feature>
<evidence type="ECO:0000256" key="3">
    <source>
        <dbReference type="ARBA" id="ARBA00012588"/>
    </source>
</evidence>
<dbReference type="GO" id="GO:0062052">
    <property type="term" value="P:starch granule initiation"/>
    <property type="evidence" value="ECO:0007669"/>
    <property type="project" value="EnsemblPlants"/>
</dbReference>
<dbReference type="Gene3D" id="3.40.50.2000">
    <property type="entry name" value="Glycogen Phosphorylase B"/>
    <property type="match status" value="2"/>
</dbReference>
<dbReference type="InterPro" id="IPR013534">
    <property type="entry name" value="Starch_synth_cat_dom"/>
</dbReference>
<sequence>MESMANAITMVIAPLGAPPLNSSVRFRSKSRRIWCSRLESNDKDKFEGASSPSETSVQISNDNIWKLFNDAQQNIMHLNKQRLVALEELKKVQHEKQLLLERLEQLEARNQAGTTTKSVESWSISELLLRIDSMVLSDMIGTGEAADLRKSIVENRFAVDNLFFGIQEKNDLELLSELRHFSETIMRKPLHVVHICSEMEPIASSSPLASYVTGVSSALQRKGNMVEVILPKYASINLAPIKALRKIEGEVDSYFGGRWHRNRIWTGIINNIGVALIEPLHHQEFFNRDLICGYSDDFKRFAYFSRASLDYLVKSGKQPDILHIHNWETAIIGPLFWDIFVHQGLSGTRLVFTCHDLNSQCLEQPDKLETCGLDSHRLHRADRLQDNINKNLINILKGGIVYSNKVVFVSSSHSIDKIIQCSGHELEPTLAVHRDKLLITPYGFDGTNFDPSKDKFLPAKYSANNIEGKALCKVALRHHLGFSKHSFAIVGCIFSEVSDGDVDNLRLAIMYAMEKGAQFVLMGGTVMTPTLQLLQEELKDANVRFVDKNEEFLLHLILAGSDIMLCSSFHDPLLQVPLKAIKYGSAPILLNSRQERFRYTEQQDFGSTVMSQYILSTFANMSLSQALDEIKNQPAQWALKIKDGMSKDFSWDAECCDVHLAAYESVKNF</sequence>
<evidence type="ECO:0000256" key="2">
    <source>
        <dbReference type="ARBA" id="ARBA00004727"/>
    </source>
</evidence>
<dbReference type="AlphaFoldDB" id="A0A5P1FSI2"/>
<evidence type="ECO:0000256" key="4">
    <source>
        <dbReference type="ARBA" id="ARBA00022676"/>
    </source>
</evidence>
<keyword evidence="6" id="KW-0750">Starch biosynthesis</keyword>
<name>A0A5P1FSI2_ASPOF</name>
<organism evidence="8 9">
    <name type="scientific">Asparagus officinalis</name>
    <name type="common">Garden asparagus</name>
    <dbReference type="NCBI Taxonomy" id="4686"/>
    <lineage>
        <taxon>Eukaryota</taxon>
        <taxon>Viridiplantae</taxon>
        <taxon>Streptophyta</taxon>
        <taxon>Embryophyta</taxon>
        <taxon>Tracheophyta</taxon>
        <taxon>Spermatophyta</taxon>
        <taxon>Magnoliopsida</taxon>
        <taxon>Liliopsida</taxon>
        <taxon>Asparagales</taxon>
        <taxon>Asparagaceae</taxon>
        <taxon>Asparagoideae</taxon>
        <taxon>Asparagus</taxon>
    </lineage>
</organism>
<dbReference type="Pfam" id="PF08323">
    <property type="entry name" value="Glyco_transf_5"/>
    <property type="match status" value="1"/>
</dbReference>
<accession>A0A5P1FSI2</accession>
<keyword evidence="9" id="KW-1185">Reference proteome</keyword>
<evidence type="ECO:0000256" key="1">
    <source>
        <dbReference type="ARBA" id="ARBA00001478"/>
    </source>
</evidence>
<reference evidence="9" key="1">
    <citation type="journal article" date="2017" name="Nat. Commun.">
        <title>The asparagus genome sheds light on the origin and evolution of a young Y chromosome.</title>
        <authorList>
            <person name="Harkess A."/>
            <person name="Zhou J."/>
            <person name="Xu C."/>
            <person name="Bowers J.E."/>
            <person name="Van der Hulst R."/>
            <person name="Ayyampalayam S."/>
            <person name="Mercati F."/>
            <person name="Riccardi P."/>
            <person name="McKain M.R."/>
            <person name="Kakrana A."/>
            <person name="Tang H."/>
            <person name="Ray J."/>
            <person name="Groenendijk J."/>
            <person name="Arikit S."/>
            <person name="Mathioni S.M."/>
            <person name="Nakano M."/>
            <person name="Shan H."/>
            <person name="Telgmann-Rauber A."/>
            <person name="Kanno A."/>
            <person name="Yue Z."/>
            <person name="Chen H."/>
            <person name="Li W."/>
            <person name="Chen Y."/>
            <person name="Xu X."/>
            <person name="Zhang Y."/>
            <person name="Luo S."/>
            <person name="Chen H."/>
            <person name="Gao J."/>
            <person name="Mao Z."/>
            <person name="Pires J.C."/>
            <person name="Luo M."/>
            <person name="Kudrna D."/>
            <person name="Wing R.A."/>
            <person name="Meyers B.C."/>
            <person name="Yi K."/>
            <person name="Kong H."/>
            <person name="Lavrijsen P."/>
            <person name="Sunseri F."/>
            <person name="Falavigna A."/>
            <person name="Ye Y."/>
            <person name="Leebens-Mack J.H."/>
            <person name="Chen G."/>
        </authorList>
    </citation>
    <scope>NUCLEOTIDE SEQUENCE [LARGE SCALE GENOMIC DNA]</scope>
    <source>
        <strain evidence="9">cv. DH0086</strain>
    </source>
</reference>
<proteinExistence type="predicted"/>
<evidence type="ECO:0000259" key="7">
    <source>
        <dbReference type="Pfam" id="PF08323"/>
    </source>
</evidence>
<dbReference type="Gramene" id="ONK79620">
    <property type="protein sequence ID" value="ONK79620"/>
    <property type="gene ID" value="A4U43_C01F8230"/>
</dbReference>
<dbReference type="PANTHER" id="PTHR46083:SF3">
    <property type="entry name" value="UDP-GLYCOSYLTRANSFERASE SUPERFAMILY PROTEIN"/>
    <property type="match status" value="1"/>
</dbReference>
<dbReference type="GO" id="GO:0009507">
    <property type="term" value="C:chloroplast"/>
    <property type="evidence" value="ECO:0007669"/>
    <property type="project" value="EnsemblPlants"/>
</dbReference>
<keyword evidence="5" id="KW-0808">Transferase</keyword>
<gene>
    <name evidence="8" type="ORF">A4U43_C01F8230</name>
</gene>
<keyword evidence="4" id="KW-0328">Glycosyltransferase</keyword>
<dbReference type="GO" id="GO:0009011">
    <property type="term" value="F:alpha-1,4-glucan glucosyltransferase (ADP-glucose donor) activity"/>
    <property type="evidence" value="ECO:0007669"/>
    <property type="project" value="UniProtKB-EC"/>
</dbReference>
<evidence type="ECO:0000313" key="9">
    <source>
        <dbReference type="Proteomes" id="UP000243459"/>
    </source>
</evidence>
<evidence type="ECO:0000256" key="6">
    <source>
        <dbReference type="ARBA" id="ARBA00022922"/>
    </source>
</evidence>
<dbReference type="Proteomes" id="UP000243459">
    <property type="component" value="Chromosome 1"/>
</dbReference>
<protein>
    <recommendedName>
        <fullName evidence="3">starch synthase</fullName>
        <ecNumber evidence="3">2.4.1.21</ecNumber>
    </recommendedName>
</protein>
<dbReference type="OrthoDB" id="2018403at2759"/>
<dbReference type="OMA" id="RNGFHIV"/>